<dbReference type="Gramene" id="Kaladp0055s0067.1.v1.1">
    <property type="protein sequence ID" value="Kaladp0055s0067.1.v1.1"/>
    <property type="gene ID" value="Kaladp0055s0067.v1.1"/>
</dbReference>
<dbReference type="PANTHER" id="PTHR13315">
    <property type="entry name" value="METALLO PHOSPHOESTERASE RELATED"/>
    <property type="match status" value="1"/>
</dbReference>
<dbReference type="Proteomes" id="UP000594263">
    <property type="component" value="Unplaced"/>
</dbReference>
<dbReference type="InterPro" id="IPR004843">
    <property type="entry name" value="Calcineurin-like_PHP"/>
</dbReference>
<evidence type="ECO:0000256" key="5">
    <source>
        <dbReference type="SAM" id="Phobius"/>
    </source>
</evidence>
<feature type="transmembrane region" description="Helical" evidence="5">
    <location>
        <begin position="503"/>
        <end position="523"/>
    </location>
</feature>
<keyword evidence="3 5" id="KW-1133">Transmembrane helix</keyword>
<feature type="domain" description="Calcineurin-like phosphoesterase" evidence="6">
    <location>
        <begin position="58"/>
        <end position="299"/>
    </location>
</feature>
<keyword evidence="4 5" id="KW-0472">Membrane</keyword>
<dbReference type="Gene3D" id="3.60.21.10">
    <property type="match status" value="1"/>
</dbReference>
<protein>
    <recommendedName>
        <fullName evidence="6">Calcineurin-like phosphoesterase domain-containing protein</fullName>
    </recommendedName>
</protein>
<dbReference type="InterPro" id="IPR033308">
    <property type="entry name" value="PGAP5/Cdc1/Ted1"/>
</dbReference>
<keyword evidence="8" id="KW-1185">Reference proteome</keyword>
<dbReference type="GO" id="GO:0016020">
    <property type="term" value="C:membrane"/>
    <property type="evidence" value="ECO:0007669"/>
    <property type="project" value="UniProtKB-SubCell"/>
</dbReference>
<dbReference type="SUPFAM" id="SSF56300">
    <property type="entry name" value="Metallo-dependent phosphatases"/>
    <property type="match status" value="1"/>
</dbReference>
<proteinExistence type="predicted"/>
<dbReference type="Gramene" id="Kaladp0055s0067.3.v1.1">
    <property type="protein sequence ID" value="Kaladp0055s0067.3.v1.1"/>
    <property type="gene ID" value="Kaladp0055s0067.v1.1"/>
</dbReference>
<evidence type="ECO:0000313" key="8">
    <source>
        <dbReference type="Proteomes" id="UP000594263"/>
    </source>
</evidence>
<comment type="subcellular location">
    <subcellularLocation>
        <location evidence="1">Membrane</location>
        <topology evidence="1">Multi-pass membrane protein</topology>
    </subcellularLocation>
</comment>
<name>A0A7N0U6E0_KALFE</name>
<reference evidence="7" key="1">
    <citation type="submission" date="2021-01" db="UniProtKB">
        <authorList>
            <consortium name="EnsemblPlants"/>
        </authorList>
    </citation>
    <scope>IDENTIFICATION</scope>
</reference>
<dbReference type="EnsemblPlants" id="Kaladp0055s0067.1.v1.1">
    <property type="protein sequence ID" value="Kaladp0055s0067.1.v1.1"/>
    <property type="gene ID" value="Kaladp0055s0067.v1.1"/>
</dbReference>
<dbReference type="CDD" id="cd07384">
    <property type="entry name" value="MPP_Cdc1_like"/>
    <property type="match status" value="1"/>
</dbReference>
<evidence type="ECO:0000256" key="2">
    <source>
        <dbReference type="ARBA" id="ARBA00022692"/>
    </source>
</evidence>
<keyword evidence="2 5" id="KW-0812">Transmembrane</keyword>
<evidence type="ECO:0000256" key="3">
    <source>
        <dbReference type="ARBA" id="ARBA00022989"/>
    </source>
</evidence>
<dbReference type="GO" id="GO:0005783">
    <property type="term" value="C:endoplasmic reticulum"/>
    <property type="evidence" value="ECO:0007669"/>
    <property type="project" value="TreeGrafter"/>
</dbReference>
<evidence type="ECO:0000313" key="7">
    <source>
        <dbReference type="EnsemblPlants" id="Kaladp0055s0067.1.v1.1"/>
    </source>
</evidence>
<sequence>MWNIVTVLCVVWVLTLLYGEMLVFWLPSLWACSWPQLHHPPSNYTKMNSEGSSDYSVRVAVIADPQLMDRTSHGRAPKSLSLEILQFYTDLFIRRSYLLSIRPLKPDTVLFLGDYFDGGPILSDEEWQDSLNRFRHVFDLNTRRQHANSPIHYFISGNHDVDYAISHPHKLKVIERYEKEFGKRNYVFRVGKLDFVSIDAQDLDGNMQDTLTSTTWEFVKNVSKDGSSNPRVLLTHIPLYRRDKAPCGPHRTSNIVNQRIVRAPRNLGVLYQNYITEESSRKLLDLIQPVMVLSGHDHDHCTVTHMTKTGPVVEHTLATISMQQGNFYPSFMLLSANGADVQNATDPTSVVATELCSLPVQLLIYFWYAGLLVVTILILLFWPASGVVFWPRFTDFLSNIRRQLFGDGTAKEKNEDENCEYEMIWDAEGSMHLVKKAAKPTSTRPDLRDSVERGGATMRAAAKKHASAASDVNIDVGSDPPGRQLLKSGKSKTRLVIQRFIRVLRMLSVIAVVNVPLYMMLLFKDWIN</sequence>
<dbReference type="GO" id="GO:0006506">
    <property type="term" value="P:GPI anchor biosynthetic process"/>
    <property type="evidence" value="ECO:0007669"/>
    <property type="project" value="InterPro"/>
</dbReference>
<dbReference type="Gramene" id="Kaladp0055s0067.2.v1.1">
    <property type="protein sequence ID" value="Kaladp0055s0067.2.v1.1"/>
    <property type="gene ID" value="Kaladp0055s0067.v1.1"/>
</dbReference>
<evidence type="ECO:0000259" key="6">
    <source>
        <dbReference type="Pfam" id="PF00149"/>
    </source>
</evidence>
<dbReference type="AlphaFoldDB" id="A0A7N0U6E0"/>
<organism evidence="7 8">
    <name type="scientific">Kalanchoe fedtschenkoi</name>
    <name type="common">Lavender scallops</name>
    <name type="synonym">South American air plant</name>
    <dbReference type="NCBI Taxonomy" id="63787"/>
    <lineage>
        <taxon>Eukaryota</taxon>
        <taxon>Viridiplantae</taxon>
        <taxon>Streptophyta</taxon>
        <taxon>Embryophyta</taxon>
        <taxon>Tracheophyta</taxon>
        <taxon>Spermatophyta</taxon>
        <taxon>Magnoliopsida</taxon>
        <taxon>eudicotyledons</taxon>
        <taxon>Gunneridae</taxon>
        <taxon>Pentapetalae</taxon>
        <taxon>Saxifragales</taxon>
        <taxon>Crassulaceae</taxon>
        <taxon>Kalanchoe</taxon>
    </lineage>
</organism>
<feature type="transmembrane region" description="Helical" evidence="5">
    <location>
        <begin position="365"/>
        <end position="390"/>
    </location>
</feature>
<dbReference type="OMA" id="LHCMKYP"/>
<evidence type="ECO:0000256" key="1">
    <source>
        <dbReference type="ARBA" id="ARBA00004141"/>
    </source>
</evidence>
<dbReference type="Pfam" id="PF00149">
    <property type="entry name" value="Metallophos"/>
    <property type="match status" value="1"/>
</dbReference>
<dbReference type="PANTHER" id="PTHR13315:SF4">
    <property type="entry name" value="METALLOPHOSPHOESTERASE, ISOFORM E"/>
    <property type="match status" value="1"/>
</dbReference>
<dbReference type="FunFam" id="3.60.21.10:FF:000050">
    <property type="entry name" value="Calcineurin-like metallo-phosphoesterase superfamily protein"/>
    <property type="match status" value="1"/>
</dbReference>
<evidence type="ECO:0000256" key="4">
    <source>
        <dbReference type="ARBA" id="ARBA00023136"/>
    </source>
</evidence>
<dbReference type="InterPro" id="IPR029052">
    <property type="entry name" value="Metallo-depent_PP-like"/>
</dbReference>
<dbReference type="EnsemblPlants" id="Kaladp0055s0067.2.v1.1">
    <property type="protein sequence ID" value="Kaladp0055s0067.2.v1.1"/>
    <property type="gene ID" value="Kaladp0055s0067.v1.1"/>
</dbReference>
<dbReference type="EnsemblPlants" id="Kaladp0055s0067.3.v1.1">
    <property type="protein sequence ID" value="Kaladp0055s0067.3.v1.1"/>
    <property type="gene ID" value="Kaladp0055s0067.v1.1"/>
</dbReference>
<dbReference type="GO" id="GO:0016787">
    <property type="term" value="F:hydrolase activity"/>
    <property type="evidence" value="ECO:0007669"/>
    <property type="project" value="InterPro"/>
</dbReference>
<accession>A0A7N0U6E0</accession>